<sequence length="275" mass="31983">MYYIRQYKWLIRYRKLYFLTKTKAYSPKPLDSTKNEITKPSESPSSNQEFISPLYTQKPGMFAKPGVLFKDDKTSRFRTYKLYFFSFVSFIVIVSMIKIIPPGHVGIVVRKDGKVDQFNNKGRLALFHIPFIEKPIAFRITPIRKKIIRTCETSDGKKVEVVIFLTLAAKVPFSSHIYSIYGVNFTNGFVEKELNFDIDQVIKKFKMDDLILSPDIIENLEHKKGNIYTINSSIDKANEELIERFNDAGTFNKILVSDVVSSYFYLYKHMVIICV</sequence>
<dbReference type="Pfam" id="PF01145">
    <property type="entry name" value="Band_7"/>
    <property type="match status" value="1"/>
</dbReference>
<dbReference type="VEuPathDB" id="PiroplasmaDB:TpMuguga_04g00546"/>
<dbReference type="GeneID" id="3501109"/>
<evidence type="ECO:0000313" key="3">
    <source>
        <dbReference type="EMBL" id="EAN31898.1"/>
    </source>
</evidence>
<keyword evidence="1" id="KW-0472">Membrane</keyword>
<reference evidence="3 4" key="1">
    <citation type="journal article" date="2005" name="Science">
        <title>Genome sequence of Theileria parva, a bovine pathogen that transforms lymphocytes.</title>
        <authorList>
            <person name="Gardner M.J."/>
            <person name="Bishop R."/>
            <person name="Shah T."/>
            <person name="de Villiers E.P."/>
            <person name="Carlton J.M."/>
            <person name="Hall N."/>
            <person name="Ren Q."/>
            <person name="Paulsen I.T."/>
            <person name="Pain A."/>
            <person name="Berriman M."/>
            <person name="Wilson R.J.M."/>
            <person name="Sato S."/>
            <person name="Ralph S.A."/>
            <person name="Mann D.J."/>
            <person name="Xiong Z."/>
            <person name="Shallom S.J."/>
            <person name="Weidman J."/>
            <person name="Jiang L."/>
            <person name="Lynn J."/>
            <person name="Weaver B."/>
            <person name="Shoaibi A."/>
            <person name="Domingo A.R."/>
            <person name="Wasawo D."/>
            <person name="Crabtree J."/>
            <person name="Wortman J.R."/>
            <person name="Haas B."/>
            <person name="Angiuoli S.V."/>
            <person name="Creasy T.H."/>
            <person name="Lu C."/>
            <person name="Suh B."/>
            <person name="Silva J.C."/>
            <person name="Utterback T.R."/>
            <person name="Feldblyum T.V."/>
            <person name="Pertea M."/>
            <person name="Allen J."/>
            <person name="Nierman W.C."/>
            <person name="Taracha E.L.N."/>
            <person name="Salzberg S.L."/>
            <person name="White O.R."/>
            <person name="Fitzhugh H.A."/>
            <person name="Morzaria S."/>
            <person name="Venter J.C."/>
            <person name="Fraser C.M."/>
            <person name="Nene V."/>
        </authorList>
    </citation>
    <scope>NUCLEOTIDE SEQUENCE [LARGE SCALE GENOMIC DNA]</scope>
    <source>
        <strain evidence="3 4">Muguga</strain>
    </source>
</reference>
<dbReference type="AlphaFoldDB" id="Q4N227"/>
<evidence type="ECO:0000256" key="1">
    <source>
        <dbReference type="SAM" id="Phobius"/>
    </source>
</evidence>
<organism evidence="3 4">
    <name type="scientific">Theileria parva</name>
    <name type="common">East coast fever infection agent</name>
    <dbReference type="NCBI Taxonomy" id="5875"/>
    <lineage>
        <taxon>Eukaryota</taxon>
        <taxon>Sar</taxon>
        <taxon>Alveolata</taxon>
        <taxon>Apicomplexa</taxon>
        <taxon>Aconoidasida</taxon>
        <taxon>Piroplasmida</taxon>
        <taxon>Theileriidae</taxon>
        <taxon>Theileria</taxon>
    </lineage>
</organism>
<keyword evidence="1" id="KW-1133">Transmembrane helix</keyword>
<comment type="caution">
    <text evidence="3">The sequence shown here is derived from an EMBL/GenBank/DDBJ whole genome shotgun (WGS) entry which is preliminary data.</text>
</comment>
<gene>
    <name evidence="3" type="ordered locus">TP04_0546</name>
</gene>
<keyword evidence="4" id="KW-1185">Reference proteome</keyword>
<evidence type="ECO:0000313" key="4">
    <source>
        <dbReference type="Proteomes" id="UP000001949"/>
    </source>
</evidence>
<protein>
    <recommendedName>
        <fullName evidence="2">Band 7 domain-containing protein</fullName>
    </recommendedName>
</protein>
<dbReference type="OMA" id="ENERKPH"/>
<feature type="transmembrane region" description="Helical" evidence="1">
    <location>
        <begin position="82"/>
        <end position="100"/>
    </location>
</feature>
<dbReference type="KEGG" id="tpv:TP04_0546"/>
<dbReference type="Proteomes" id="UP000001949">
    <property type="component" value="Unassembled WGS sequence"/>
</dbReference>
<dbReference type="FunCoup" id="Q4N227">
    <property type="interactions" value="27"/>
</dbReference>
<accession>Q4N227</accession>
<dbReference type="InParanoid" id="Q4N227"/>
<keyword evidence="1" id="KW-0812">Transmembrane</keyword>
<name>Q4N227_THEPA</name>
<dbReference type="EMBL" id="AAGK01000004">
    <property type="protein sequence ID" value="EAN31898.1"/>
    <property type="molecule type" value="Genomic_DNA"/>
</dbReference>
<proteinExistence type="predicted"/>
<dbReference type="InterPro" id="IPR001107">
    <property type="entry name" value="Band_7"/>
</dbReference>
<dbReference type="eggNOG" id="ENOG502SV2V">
    <property type="taxonomic scope" value="Eukaryota"/>
</dbReference>
<feature type="domain" description="Band 7" evidence="2">
    <location>
        <begin position="98"/>
        <end position="213"/>
    </location>
</feature>
<evidence type="ECO:0000259" key="2">
    <source>
        <dbReference type="Pfam" id="PF01145"/>
    </source>
</evidence>